<dbReference type="EMBL" id="JAKIXB020000002">
    <property type="protein sequence ID" value="KAL1611165.1"/>
    <property type="molecule type" value="Genomic_DNA"/>
</dbReference>
<evidence type="ECO:0008006" key="4">
    <source>
        <dbReference type="Google" id="ProtNLM"/>
    </source>
</evidence>
<dbReference type="Proteomes" id="UP001521222">
    <property type="component" value="Unassembled WGS sequence"/>
</dbReference>
<accession>A0ABR3S3C0</accession>
<gene>
    <name evidence="2" type="ORF">SLS59_000806</name>
</gene>
<organism evidence="2 3">
    <name type="scientific">Nothophoma quercina</name>
    <dbReference type="NCBI Taxonomy" id="749835"/>
    <lineage>
        <taxon>Eukaryota</taxon>
        <taxon>Fungi</taxon>
        <taxon>Dikarya</taxon>
        <taxon>Ascomycota</taxon>
        <taxon>Pezizomycotina</taxon>
        <taxon>Dothideomycetes</taxon>
        <taxon>Pleosporomycetidae</taxon>
        <taxon>Pleosporales</taxon>
        <taxon>Pleosporineae</taxon>
        <taxon>Didymellaceae</taxon>
        <taxon>Nothophoma</taxon>
    </lineage>
</organism>
<proteinExistence type="predicted"/>
<sequence>MRFTQIALLSSPILAFTIPEGQTDGVYQVSYVDGQEIHTLVNQTDRTAQSPPSPGLTASAKFRAKRDAHPYITCGGDALDHGYTDKANAELDKQCGNGAWVNAGHDFYSIANCVVAYYCNFYITSNTCSAVDRRTASADITNKCGRYQSGWARSSNDWGGDSYGYEDFCKAPGNNFCGRGTHG</sequence>
<evidence type="ECO:0000313" key="3">
    <source>
        <dbReference type="Proteomes" id="UP001521222"/>
    </source>
</evidence>
<reference evidence="2 3" key="1">
    <citation type="submission" date="2024-02" db="EMBL/GenBank/DDBJ databases">
        <title>De novo assembly and annotation of 12 fungi associated with fruit tree decline syndrome in Ontario, Canada.</title>
        <authorList>
            <person name="Sulman M."/>
            <person name="Ellouze W."/>
            <person name="Ilyukhin E."/>
        </authorList>
    </citation>
    <scope>NUCLEOTIDE SEQUENCE [LARGE SCALE GENOMIC DNA]</scope>
    <source>
        <strain evidence="2 3">M97-236</strain>
    </source>
</reference>
<feature type="signal peptide" evidence="1">
    <location>
        <begin position="1"/>
        <end position="15"/>
    </location>
</feature>
<keyword evidence="3" id="KW-1185">Reference proteome</keyword>
<protein>
    <recommendedName>
        <fullName evidence="4">Secreted protein</fullName>
    </recommendedName>
</protein>
<evidence type="ECO:0000256" key="1">
    <source>
        <dbReference type="SAM" id="SignalP"/>
    </source>
</evidence>
<name>A0ABR3S3C0_9PLEO</name>
<feature type="chain" id="PRO_5047168699" description="Secreted protein" evidence="1">
    <location>
        <begin position="16"/>
        <end position="183"/>
    </location>
</feature>
<keyword evidence="1" id="KW-0732">Signal</keyword>
<evidence type="ECO:0000313" key="2">
    <source>
        <dbReference type="EMBL" id="KAL1611165.1"/>
    </source>
</evidence>
<comment type="caution">
    <text evidence="2">The sequence shown here is derived from an EMBL/GenBank/DDBJ whole genome shotgun (WGS) entry which is preliminary data.</text>
</comment>